<dbReference type="Pfam" id="PF01979">
    <property type="entry name" value="Amidohydro_1"/>
    <property type="match status" value="1"/>
</dbReference>
<feature type="domain" description="Amidohydrolase-related" evidence="1">
    <location>
        <begin position="58"/>
        <end position="399"/>
    </location>
</feature>
<dbReference type="Gene3D" id="3.20.20.140">
    <property type="entry name" value="Metal-dependent hydrolases"/>
    <property type="match status" value="1"/>
</dbReference>
<evidence type="ECO:0000313" key="2">
    <source>
        <dbReference type="EMBL" id="UXX82776.1"/>
    </source>
</evidence>
<dbReference type="SUPFAM" id="SSF51338">
    <property type="entry name" value="Composite domain of metallo-dependent hydrolases"/>
    <property type="match status" value="2"/>
</dbReference>
<dbReference type="InterPro" id="IPR011059">
    <property type="entry name" value="Metal-dep_hydrolase_composite"/>
</dbReference>
<accession>A0ABY6D9G1</accession>
<evidence type="ECO:0000313" key="3">
    <source>
        <dbReference type="Proteomes" id="UP001064087"/>
    </source>
</evidence>
<evidence type="ECO:0000259" key="1">
    <source>
        <dbReference type="Pfam" id="PF01979"/>
    </source>
</evidence>
<reference evidence="2" key="1">
    <citation type="submission" date="2022-10" db="EMBL/GenBank/DDBJ databases">
        <title>Roseovarius pelagicus sp. nov., isolated from Arctic seawater.</title>
        <authorList>
            <person name="Hong Y.W."/>
            <person name="Hwang C.Y."/>
        </authorList>
    </citation>
    <scope>NUCLEOTIDE SEQUENCE</scope>
    <source>
        <strain evidence="2">HL-MP18</strain>
    </source>
</reference>
<dbReference type="RefSeq" id="WP_263047585.1">
    <property type="nucleotide sequence ID" value="NZ_CP106738.1"/>
</dbReference>
<name>A0ABY6D9G1_9RHOB</name>
<dbReference type="InterPro" id="IPR032466">
    <property type="entry name" value="Metal_Hydrolase"/>
</dbReference>
<proteinExistence type="predicted"/>
<dbReference type="PANTHER" id="PTHR43135:SF3">
    <property type="entry name" value="ALPHA-D-RIBOSE 1-METHYLPHOSPHONATE 5-TRIPHOSPHATE DIPHOSPHATASE"/>
    <property type="match status" value="1"/>
</dbReference>
<protein>
    <submittedName>
        <fullName evidence="2">Amidohydrolase family protein</fullName>
    </submittedName>
</protein>
<dbReference type="EMBL" id="CP106738">
    <property type="protein sequence ID" value="UXX82776.1"/>
    <property type="molecule type" value="Genomic_DNA"/>
</dbReference>
<dbReference type="InterPro" id="IPR051781">
    <property type="entry name" value="Metallo-dep_Hydrolase"/>
</dbReference>
<sequence length="407" mass="43125">MPHANVLSIIENVRLLDVGDMSYRDDRHIVIENQRIREISDAPVRLPDARRIDAAGRVVMPGLIDAHVHAMAYTSDFVGLAHQSPYYVAARAGAVLRDMLMRGFTTVRDAGGADAGLKKALDQNILTGPRLLICDLGLAQAGGQGDFRVADAAQIGCASCHGRRSITKVVDGTDDVRRAVREIIRNGADHIKVMASGGVASGIPIDRLQFGGDELRVMVEEAERVGLYVMAHAYKDDAVRHCLDAGVRSIEHASHLSDGTLAAVIAAGAAIVPTLSVYQAQIEAGSTAAGLFQEMRAASLSTIERAQRQGVSIGFGTDLSGAEHAHQSGEFRLRAESQDNAAIIASATKVNAAICGQQGQIGEIRPGAFADLLIVDGDPLADIGCVAEPEDHLCLIMKGGTVYKNTL</sequence>
<dbReference type="Proteomes" id="UP001064087">
    <property type="component" value="Chromosome"/>
</dbReference>
<keyword evidence="3" id="KW-1185">Reference proteome</keyword>
<dbReference type="PANTHER" id="PTHR43135">
    <property type="entry name" value="ALPHA-D-RIBOSE 1-METHYLPHOSPHONATE 5-TRIPHOSPHATE DIPHOSPHATASE"/>
    <property type="match status" value="1"/>
</dbReference>
<dbReference type="InterPro" id="IPR006680">
    <property type="entry name" value="Amidohydro-rel"/>
</dbReference>
<gene>
    <name evidence="2" type="ORF">N7U68_17075</name>
</gene>
<organism evidence="2 3">
    <name type="scientific">Roseovarius pelagicus</name>
    <dbReference type="NCBI Taxonomy" id="2980108"/>
    <lineage>
        <taxon>Bacteria</taxon>
        <taxon>Pseudomonadati</taxon>
        <taxon>Pseudomonadota</taxon>
        <taxon>Alphaproteobacteria</taxon>
        <taxon>Rhodobacterales</taxon>
        <taxon>Roseobacteraceae</taxon>
        <taxon>Roseovarius</taxon>
    </lineage>
</organism>
<dbReference type="CDD" id="cd01299">
    <property type="entry name" value="Met_dep_hydrolase_A"/>
    <property type="match status" value="1"/>
</dbReference>
<dbReference type="Gene3D" id="2.30.40.10">
    <property type="entry name" value="Urease, subunit C, domain 1"/>
    <property type="match status" value="1"/>
</dbReference>
<dbReference type="InterPro" id="IPR057744">
    <property type="entry name" value="OTAase-like"/>
</dbReference>
<dbReference type="SUPFAM" id="SSF51556">
    <property type="entry name" value="Metallo-dependent hydrolases"/>
    <property type="match status" value="1"/>
</dbReference>